<evidence type="ECO:0000313" key="5">
    <source>
        <dbReference type="Proteomes" id="UP000831787"/>
    </source>
</evidence>
<comment type="similarity">
    <text evidence="1">Belongs to the SCO1/2 family.</text>
</comment>
<dbReference type="InterPro" id="IPR003782">
    <property type="entry name" value="SCO1/SenC"/>
</dbReference>
<keyword evidence="2" id="KW-0186">Copper</keyword>
<dbReference type="CDD" id="cd02968">
    <property type="entry name" value="SCO"/>
    <property type="match status" value="1"/>
</dbReference>
<dbReference type="PANTHER" id="PTHR12151:SF25">
    <property type="entry name" value="LINALOOL DEHYDRATASE_ISOMERASE DOMAIN-CONTAINING PROTEIN"/>
    <property type="match status" value="1"/>
</dbReference>
<dbReference type="RefSeq" id="WP_244710047.1">
    <property type="nucleotide sequence ID" value="NZ_CP095073.1"/>
</dbReference>
<evidence type="ECO:0000313" key="4">
    <source>
        <dbReference type="EMBL" id="UOQ44245.1"/>
    </source>
</evidence>
<dbReference type="Gene3D" id="3.40.30.10">
    <property type="entry name" value="Glutaredoxin"/>
    <property type="match status" value="1"/>
</dbReference>
<dbReference type="InterPro" id="IPR013766">
    <property type="entry name" value="Thioredoxin_domain"/>
</dbReference>
<reference evidence="4 5" key="1">
    <citation type="submission" date="2022-04" db="EMBL/GenBank/DDBJ databases">
        <title>Halobacillus sp. isolated from saltern.</title>
        <authorList>
            <person name="Won M."/>
            <person name="Lee C.-M."/>
            <person name="Woen H.-Y."/>
            <person name="Kwon S.-W."/>
        </authorList>
    </citation>
    <scope>NUCLEOTIDE SEQUENCE [LARGE SCALE GENOMIC DNA]</scope>
    <source>
        <strain evidence="4 5">SSBR10-3</strain>
    </source>
</reference>
<dbReference type="SUPFAM" id="SSF52833">
    <property type="entry name" value="Thioredoxin-like"/>
    <property type="match status" value="1"/>
</dbReference>
<organism evidence="4 5">
    <name type="scientific">Halobacillus salinarum</name>
    <dbReference type="NCBI Taxonomy" id="2932257"/>
    <lineage>
        <taxon>Bacteria</taxon>
        <taxon>Bacillati</taxon>
        <taxon>Bacillota</taxon>
        <taxon>Bacilli</taxon>
        <taxon>Bacillales</taxon>
        <taxon>Bacillaceae</taxon>
        <taxon>Halobacillus</taxon>
    </lineage>
</organism>
<dbReference type="Pfam" id="PF02630">
    <property type="entry name" value="SCO1-SenC"/>
    <property type="match status" value="1"/>
</dbReference>
<dbReference type="InterPro" id="IPR036249">
    <property type="entry name" value="Thioredoxin-like_sf"/>
</dbReference>
<proteinExistence type="inferred from homology"/>
<dbReference type="PANTHER" id="PTHR12151">
    <property type="entry name" value="ELECTRON TRANSPORT PROTIN SCO1/SENC FAMILY MEMBER"/>
    <property type="match status" value="1"/>
</dbReference>
<dbReference type="Proteomes" id="UP000831787">
    <property type="component" value="Chromosome"/>
</dbReference>
<name>A0ABY4EIE3_9BACI</name>
<keyword evidence="5" id="KW-1185">Reference proteome</keyword>
<feature type="domain" description="Thioredoxin" evidence="3">
    <location>
        <begin position="4"/>
        <end position="188"/>
    </location>
</feature>
<dbReference type="PROSITE" id="PS51257">
    <property type="entry name" value="PROKAR_LIPOPROTEIN"/>
    <property type="match status" value="1"/>
</dbReference>
<gene>
    <name evidence="4" type="ORF">MUN89_20715</name>
</gene>
<evidence type="ECO:0000259" key="3">
    <source>
        <dbReference type="PROSITE" id="PS51352"/>
    </source>
</evidence>
<accession>A0ABY4EIE3</accession>
<dbReference type="EMBL" id="CP095073">
    <property type="protein sequence ID" value="UOQ44245.1"/>
    <property type="molecule type" value="Genomic_DNA"/>
</dbReference>
<dbReference type="PROSITE" id="PS51352">
    <property type="entry name" value="THIOREDOXIN_2"/>
    <property type="match status" value="1"/>
</dbReference>
<evidence type="ECO:0000256" key="2">
    <source>
        <dbReference type="ARBA" id="ARBA00023008"/>
    </source>
</evidence>
<protein>
    <submittedName>
        <fullName evidence="4">SCO family protein</fullName>
    </submittedName>
</protein>
<sequence length="188" mass="21396">MRGIVFALLAVLFILSACGGKIETNMSEKVQPFRFTTEEQKQLSNKDLEGQWWVADTIFTSCKTVCPPMTRNMAALQKKAKKKDLDVQFVSFSVDPSHDTPKQLKKFGDKFGADYSNWTFLTGYDFKTIKKFSIKSFRNLVDHISGSDQVMHGTSFFLINPEGKVIKKYKGTSNKEMDKIINDLTKVQ</sequence>
<evidence type="ECO:0000256" key="1">
    <source>
        <dbReference type="ARBA" id="ARBA00010996"/>
    </source>
</evidence>